<evidence type="ECO:0000256" key="2">
    <source>
        <dbReference type="ARBA" id="ARBA00007163"/>
    </source>
</evidence>
<proteinExistence type="inferred from homology"/>
<evidence type="ECO:0000256" key="5">
    <source>
        <dbReference type="ARBA" id="ARBA00023163"/>
    </source>
</evidence>
<comment type="caution">
    <text evidence="10">The sequence shown here is derived from an EMBL/GenBank/DDBJ whole genome shotgun (WGS) entry which is preliminary data.</text>
</comment>
<keyword evidence="4" id="KW-0238">DNA-binding</keyword>
<accession>A0AAU9J9G7</accession>
<keyword evidence="11" id="KW-1185">Reference proteome</keyword>
<feature type="compositionally biased region" description="Basic and acidic residues" evidence="8">
    <location>
        <begin position="149"/>
        <end position="174"/>
    </location>
</feature>
<dbReference type="EMBL" id="CAJZBQ010000027">
    <property type="protein sequence ID" value="CAG9320927.1"/>
    <property type="molecule type" value="Genomic_DNA"/>
</dbReference>
<keyword evidence="7" id="KW-0175">Coiled coil</keyword>
<organism evidence="10 11">
    <name type="scientific">Blepharisma stoltei</name>
    <dbReference type="NCBI Taxonomy" id="1481888"/>
    <lineage>
        <taxon>Eukaryota</taxon>
        <taxon>Sar</taxon>
        <taxon>Alveolata</taxon>
        <taxon>Ciliophora</taxon>
        <taxon>Postciliodesmatophora</taxon>
        <taxon>Heterotrichea</taxon>
        <taxon>Heterotrichida</taxon>
        <taxon>Blepharismidae</taxon>
        <taxon>Blepharisma</taxon>
    </lineage>
</organism>
<dbReference type="InterPro" id="IPR004827">
    <property type="entry name" value="bZIP"/>
</dbReference>
<feature type="compositionally biased region" description="Basic residues" evidence="8">
    <location>
        <begin position="139"/>
        <end position="148"/>
    </location>
</feature>
<dbReference type="Gene3D" id="1.20.5.170">
    <property type="match status" value="1"/>
</dbReference>
<dbReference type="PANTHER" id="PTHR47416">
    <property type="entry name" value="BASIC-LEUCINE ZIPPER TRANSCRIPTION FACTOR F-RELATED"/>
    <property type="match status" value="1"/>
</dbReference>
<reference evidence="10" key="1">
    <citation type="submission" date="2021-09" db="EMBL/GenBank/DDBJ databases">
        <authorList>
            <consortium name="AG Swart"/>
            <person name="Singh M."/>
            <person name="Singh A."/>
            <person name="Seah K."/>
            <person name="Emmerich C."/>
        </authorList>
    </citation>
    <scope>NUCLEOTIDE SEQUENCE</scope>
    <source>
        <strain evidence="10">ATCC30299</strain>
    </source>
</reference>
<evidence type="ECO:0000256" key="1">
    <source>
        <dbReference type="ARBA" id="ARBA00004123"/>
    </source>
</evidence>
<evidence type="ECO:0000256" key="3">
    <source>
        <dbReference type="ARBA" id="ARBA00023015"/>
    </source>
</evidence>
<dbReference type="SUPFAM" id="SSF57959">
    <property type="entry name" value="Leucine zipper domain"/>
    <property type="match status" value="1"/>
</dbReference>
<dbReference type="GO" id="GO:0005634">
    <property type="term" value="C:nucleus"/>
    <property type="evidence" value="ECO:0007669"/>
    <property type="project" value="UniProtKB-SubCell"/>
</dbReference>
<name>A0AAU9J9G7_9CILI</name>
<dbReference type="AlphaFoldDB" id="A0AAU9J9G7"/>
<evidence type="ECO:0000313" key="10">
    <source>
        <dbReference type="EMBL" id="CAG9320927.1"/>
    </source>
</evidence>
<dbReference type="SMART" id="SM00338">
    <property type="entry name" value="BRLZ"/>
    <property type="match status" value="1"/>
</dbReference>
<sequence length="441" mass="50450">MEDFDTKGFQYCMSESSSFYEEKVSTTVSPLENEDLNMDWLHADTDLGLDLELTENFFSSDFSSKSSLDYIPADSTPTALCSICQKNIVKLEDPSQIRKKRKRNDNAPVLSSMTVCEECRNLNVEDLKNYKNASDKSKRVIKREHAKRRANESEAVRKLKEEQEMLAENKDMPENERRKLQQMIRNRISAQQSRDRKKAFVSQLEEENKLLAEQNNSLKYRLKQIQAENTYLKNQLVQIHMGKDEQPYFSKVAKGATLALATVISVMMVVNTIQADQNSTTLPPARRLIENFDLNEYKNNEGVSLAQTAHKTLEEIGINLEQFLPAEKNEPKFSNNLLEIRKNRIDKTHTTPHLRALAGPNDPCMKAMTQEIQKGAMTSVFCPSVQAYWDDVQTQPNLNYLQLMMPLESMPSLAPASLDPSRKYLLEMVCKVSDVNVFPIS</sequence>
<feature type="coiled-coil region" evidence="7">
    <location>
        <begin position="201"/>
        <end position="228"/>
    </location>
</feature>
<evidence type="ECO:0000256" key="6">
    <source>
        <dbReference type="ARBA" id="ARBA00023242"/>
    </source>
</evidence>
<protein>
    <recommendedName>
        <fullName evidence="9">BZIP domain-containing protein</fullName>
    </recommendedName>
</protein>
<gene>
    <name evidence="10" type="ORF">BSTOLATCC_MIC27503</name>
</gene>
<dbReference type="GO" id="GO:0003677">
    <property type="term" value="F:DNA binding"/>
    <property type="evidence" value="ECO:0007669"/>
    <property type="project" value="UniProtKB-KW"/>
</dbReference>
<evidence type="ECO:0000256" key="7">
    <source>
        <dbReference type="SAM" id="Coils"/>
    </source>
</evidence>
<dbReference type="Proteomes" id="UP001162131">
    <property type="component" value="Unassembled WGS sequence"/>
</dbReference>
<keyword evidence="3" id="KW-0805">Transcription regulation</keyword>
<dbReference type="PROSITE" id="PS50217">
    <property type="entry name" value="BZIP"/>
    <property type="match status" value="1"/>
</dbReference>
<dbReference type="GO" id="GO:0003700">
    <property type="term" value="F:DNA-binding transcription factor activity"/>
    <property type="evidence" value="ECO:0007669"/>
    <property type="project" value="InterPro"/>
</dbReference>
<evidence type="ECO:0000313" key="11">
    <source>
        <dbReference type="Proteomes" id="UP001162131"/>
    </source>
</evidence>
<evidence type="ECO:0000259" key="9">
    <source>
        <dbReference type="PROSITE" id="PS50217"/>
    </source>
</evidence>
<feature type="domain" description="BZIP" evidence="9">
    <location>
        <begin position="176"/>
        <end position="239"/>
    </location>
</feature>
<feature type="region of interest" description="Disordered" evidence="8">
    <location>
        <begin position="133"/>
        <end position="174"/>
    </location>
</feature>
<dbReference type="CDD" id="cd14812">
    <property type="entry name" value="bZIP_u3"/>
    <property type="match status" value="1"/>
</dbReference>
<comment type="subcellular location">
    <subcellularLocation>
        <location evidence="1">Nucleus</location>
    </subcellularLocation>
</comment>
<evidence type="ECO:0000256" key="4">
    <source>
        <dbReference type="ARBA" id="ARBA00023125"/>
    </source>
</evidence>
<dbReference type="Pfam" id="PF00170">
    <property type="entry name" value="bZIP_1"/>
    <property type="match status" value="1"/>
</dbReference>
<evidence type="ECO:0000256" key="8">
    <source>
        <dbReference type="SAM" id="MobiDB-lite"/>
    </source>
</evidence>
<keyword evidence="5" id="KW-0804">Transcription</keyword>
<comment type="similarity">
    <text evidence="2">Belongs to the bZIP family.</text>
</comment>
<dbReference type="InterPro" id="IPR046347">
    <property type="entry name" value="bZIP_sf"/>
</dbReference>
<keyword evidence="6" id="KW-0539">Nucleus</keyword>
<dbReference type="PANTHER" id="PTHR47416:SF8">
    <property type="entry name" value="BASIC-LEUCINE ZIPPER TRANSCRIPTION FACTOR E-RELATED"/>
    <property type="match status" value="1"/>
</dbReference>